<dbReference type="InterPro" id="IPR007278">
    <property type="entry name" value="DUF397"/>
</dbReference>
<sequence>MTSPEPLVWRTSSFTGTGNCVEVGWPERRVAVRDSKNTSGPTIDFPRSTWAAFLAQR</sequence>
<feature type="domain" description="DUF397" evidence="1">
    <location>
        <begin position="7"/>
        <end position="55"/>
    </location>
</feature>
<dbReference type="AlphaFoldDB" id="A0A4R6SM91"/>
<evidence type="ECO:0000313" key="3">
    <source>
        <dbReference type="Proteomes" id="UP000295444"/>
    </source>
</evidence>
<dbReference type="Proteomes" id="UP000295444">
    <property type="component" value="Unassembled WGS sequence"/>
</dbReference>
<name>A0A4R6SM91_LABRH</name>
<dbReference type="EMBL" id="SNXZ01000001">
    <property type="protein sequence ID" value="TDQ05001.1"/>
    <property type="molecule type" value="Genomic_DNA"/>
</dbReference>
<dbReference type="RefSeq" id="WP_133847826.1">
    <property type="nucleotide sequence ID" value="NZ_SNXZ01000001.1"/>
</dbReference>
<protein>
    <submittedName>
        <fullName evidence="2">Uncharacterized protein DUF397</fullName>
    </submittedName>
</protein>
<organism evidence="2 3">
    <name type="scientific">Labedaea rhizosphaerae</name>
    <dbReference type="NCBI Taxonomy" id="598644"/>
    <lineage>
        <taxon>Bacteria</taxon>
        <taxon>Bacillati</taxon>
        <taxon>Actinomycetota</taxon>
        <taxon>Actinomycetes</taxon>
        <taxon>Pseudonocardiales</taxon>
        <taxon>Pseudonocardiaceae</taxon>
        <taxon>Labedaea</taxon>
    </lineage>
</organism>
<comment type="caution">
    <text evidence="2">The sequence shown here is derived from an EMBL/GenBank/DDBJ whole genome shotgun (WGS) entry which is preliminary data.</text>
</comment>
<proteinExistence type="predicted"/>
<keyword evidence="3" id="KW-1185">Reference proteome</keyword>
<reference evidence="2 3" key="1">
    <citation type="submission" date="2019-03" db="EMBL/GenBank/DDBJ databases">
        <title>Genomic Encyclopedia of Type Strains, Phase IV (KMG-IV): sequencing the most valuable type-strain genomes for metagenomic binning, comparative biology and taxonomic classification.</title>
        <authorList>
            <person name="Goeker M."/>
        </authorList>
    </citation>
    <scope>NUCLEOTIDE SEQUENCE [LARGE SCALE GENOMIC DNA]</scope>
    <source>
        <strain evidence="2 3">DSM 45361</strain>
    </source>
</reference>
<evidence type="ECO:0000259" key="1">
    <source>
        <dbReference type="Pfam" id="PF04149"/>
    </source>
</evidence>
<dbReference type="Pfam" id="PF04149">
    <property type="entry name" value="DUF397"/>
    <property type="match status" value="1"/>
</dbReference>
<gene>
    <name evidence="2" type="ORF">EV186_101965</name>
</gene>
<dbReference type="OrthoDB" id="4556373at2"/>
<accession>A0A4R6SM91</accession>
<evidence type="ECO:0000313" key="2">
    <source>
        <dbReference type="EMBL" id="TDQ05001.1"/>
    </source>
</evidence>